<keyword evidence="2" id="KW-1185">Reference proteome</keyword>
<proteinExistence type="predicted"/>
<sequence length="265" mass="30081">MNLKTLVESEKSVDDILVDIFDFNILDVDSVYNSLYLQPTLNPSIWDGLSMRPEVRKRLLAIAYDFFNSLGLNKPDTLKDITLTGSSSNYNWSSFSDIDLHLRLDFSQISDDTDFVKELFLGKKTIWNAEHNIKIFDIPVEVYIENIGDTHIASGLFSVLNNSWIVTPVRTQLSVDKDDVISKVEGFTSQLPYLIELFNSGSYPRLIETITKIKDKIATLRQSGLIKTGEFGVENLTFKILRRGNFTSSLNDLSTRAFDLMMGLD</sequence>
<reference evidence="1" key="1">
    <citation type="submission" date="2020-07" db="EMBL/GenBank/DDBJ databases">
        <title>Highly diverse flavobacterial phages as mortality factor during North Sea spring blooms.</title>
        <authorList>
            <person name="Bartlau N."/>
            <person name="Wichels A."/>
            <person name="Krohne G."/>
            <person name="Adriaenssens E.M."/>
            <person name="Heins A."/>
            <person name="Fuchs B.M."/>
            <person name="Amann R."/>
            <person name="Moraru C."/>
        </authorList>
    </citation>
    <scope>NUCLEOTIDE SEQUENCE</scope>
</reference>
<gene>
    <name evidence="1" type="ORF">Colly1_25</name>
</gene>
<accession>A0A8E4UXZ4</accession>
<evidence type="ECO:0000313" key="2">
    <source>
        <dbReference type="Proteomes" id="UP000693899"/>
    </source>
</evidence>
<protein>
    <submittedName>
        <fullName evidence="1">Uncharacterized protein</fullName>
    </submittedName>
</protein>
<evidence type="ECO:0000313" key="1">
    <source>
        <dbReference type="EMBL" id="QQO97306.1"/>
    </source>
</evidence>
<organism evidence="1 2">
    <name type="scientific">Maribacter phage Colly_1</name>
    <dbReference type="NCBI Taxonomy" id="2745691"/>
    <lineage>
        <taxon>Viruses</taxon>
        <taxon>Duplodnaviria</taxon>
        <taxon>Heunggongvirae</taxon>
        <taxon>Uroviricota</taxon>
        <taxon>Caudoviricetes</taxon>
        <taxon>Molycolviridae</taxon>
        <taxon>Mollyvirus</taxon>
        <taxon>Mollyvirus colly</taxon>
    </lineage>
</organism>
<dbReference type="Proteomes" id="UP000693899">
    <property type="component" value="Segment"/>
</dbReference>
<dbReference type="EMBL" id="MT732450">
    <property type="protein sequence ID" value="QQO97306.1"/>
    <property type="molecule type" value="Genomic_DNA"/>
</dbReference>
<name>A0A8E4UXZ4_9CAUD</name>